<gene>
    <name evidence="1" type="ORF">C7957_13611</name>
</gene>
<comment type="caution">
    <text evidence="1">The sequence shown here is derived from an EMBL/GenBank/DDBJ whole genome shotgun (WGS) entry which is preliminary data.</text>
</comment>
<protein>
    <submittedName>
        <fullName evidence="1">Uncharacterized protein</fullName>
    </submittedName>
</protein>
<dbReference type="Proteomes" id="UP000295176">
    <property type="component" value="Unassembled WGS sequence"/>
</dbReference>
<accession>A0A4R6RPS2</accession>
<name>A0A4R6RPS2_9FIRM</name>
<dbReference type="RefSeq" id="WP_166637191.1">
    <property type="nucleotide sequence ID" value="NZ_SNXX01000036.1"/>
</dbReference>
<evidence type="ECO:0000313" key="1">
    <source>
        <dbReference type="EMBL" id="TDP88634.1"/>
    </source>
</evidence>
<sequence length="48" mass="5774">MFKVKKNCSPEVSLENSLKEMKLIREEKLTKITWKEFKEEEKSNKQGE</sequence>
<reference evidence="1 2" key="1">
    <citation type="submission" date="2019-03" db="EMBL/GenBank/DDBJ databases">
        <title>Subsurface microbial communities from deep shales in Ohio and West Virginia, USA.</title>
        <authorList>
            <person name="Wrighton K."/>
        </authorList>
    </citation>
    <scope>NUCLEOTIDE SEQUENCE [LARGE SCALE GENOMIC DNA]</scope>
    <source>
        <strain evidence="1 2">MSL 7</strain>
    </source>
</reference>
<evidence type="ECO:0000313" key="2">
    <source>
        <dbReference type="Proteomes" id="UP000295176"/>
    </source>
</evidence>
<organism evidence="1 2">
    <name type="scientific">Halanaerobium saccharolyticum</name>
    <dbReference type="NCBI Taxonomy" id="43595"/>
    <lineage>
        <taxon>Bacteria</taxon>
        <taxon>Bacillati</taxon>
        <taxon>Bacillota</taxon>
        <taxon>Clostridia</taxon>
        <taxon>Halanaerobiales</taxon>
        <taxon>Halanaerobiaceae</taxon>
        <taxon>Halanaerobium</taxon>
    </lineage>
</organism>
<dbReference type="AlphaFoldDB" id="A0A4R6RPS2"/>
<proteinExistence type="predicted"/>
<dbReference type="EMBL" id="SNXX01000036">
    <property type="protein sequence ID" value="TDP88634.1"/>
    <property type="molecule type" value="Genomic_DNA"/>
</dbReference>